<dbReference type="SMART" id="SM00304">
    <property type="entry name" value="HAMP"/>
    <property type="match status" value="1"/>
</dbReference>
<keyword evidence="6" id="KW-0597">Phosphoprotein</keyword>
<evidence type="ECO:0000259" key="17">
    <source>
        <dbReference type="PROSITE" id="PS50885"/>
    </source>
</evidence>
<feature type="domain" description="Histidine kinase" evidence="16">
    <location>
        <begin position="250"/>
        <end position="453"/>
    </location>
</feature>
<evidence type="ECO:0000256" key="5">
    <source>
        <dbReference type="ARBA" id="ARBA00022519"/>
    </source>
</evidence>
<keyword evidence="14 15" id="KW-0472">Membrane</keyword>
<evidence type="ECO:0000256" key="8">
    <source>
        <dbReference type="ARBA" id="ARBA00022692"/>
    </source>
</evidence>
<dbReference type="InterPro" id="IPR036890">
    <property type="entry name" value="HATPase_C_sf"/>
</dbReference>
<dbReference type="PRINTS" id="PR00344">
    <property type="entry name" value="BCTRLSENSOR"/>
</dbReference>
<dbReference type="Gene3D" id="3.30.565.10">
    <property type="entry name" value="Histidine kinase-like ATPase, C-terminal domain"/>
    <property type="match status" value="1"/>
</dbReference>
<evidence type="ECO:0000313" key="19">
    <source>
        <dbReference type="Proteomes" id="UP000662572"/>
    </source>
</evidence>
<keyword evidence="5" id="KW-0997">Cell inner membrane</keyword>
<dbReference type="SMART" id="SM00387">
    <property type="entry name" value="HATPase_c"/>
    <property type="match status" value="1"/>
</dbReference>
<dbReference type="InterPro" id="IPR003594">
    <property type="entry name" value="HATPase_dom"/>
</dbReference>
<dbReference type="GO" id="GO:0000155">
    <property type="term" value="F:phosphorelay sensor kinase activity"/>
    <property type="evidence" value="ECO:0007669"/>
    <property type="project" value="InterPro"/>
</dbReference>
<evidence type="ECO:0000256" key="3">
    <source>
        <dbReference type="ARBA" id="ARBA00012438"/>
    </source>
</evidence>
<dbReference type="CDD" id="cd00082">
    <property type="entry name" value="HisKA"/>
    <property type="match status" value="1"/>
</dbReference>
<evidence type="ECO:0000256" key="12">
    <source>
        <dbReference type="ARBA" id="ARBA00022989"/>
    </source>
</evidence>
<dbReference type="GO" id="GO:0005524">
    <property type="term" value="F:ATP binding"/>
    <property type="evidence" value="ECO:0007669"/>
    <property type="project" value="UniProtKB-KW"/>
</dbReference>
<keyword evidence="8 15" id="KW-0812">Transmembrane</keyword>
<evidence type="ECO:0000256" key="2">
    <source>
        <dbReference type="ARBA" id="ARBA00004429"/>
    </source>
</evidence>
<keyword evidence="13" id="KW-0902">Two-component regulatory system</keyword>
<dbReference type="Pfam" id="PF00512">
    <property type="entry name" value="HisKA"/>
    <property type="match status" value="1"/>
</dbReference>
<sequence length="455" mass="49269">MMRERFDSLFVRIGAVFLIGCLAFQAALLIIVFWPGGPARPVFLLPSPEQAMAMAAALEKAPPALRPDIVRALNSDALIVRTAPSVEIQDDGAPLKSSARLERLFARYAKGLDGRAFSIQVRSGGRVNAFSEDHIGAAAPVRLVLSLRTGETLILERTRAPALRRLMDRGLIIATAGLIILGFVLGIALRQTAHPIKRLSQASRQLAGDLSAPDLPLKGPSEIRELSAAFNDMKHTIRSLIDDRTRMLAAIAHDFRTYLTRLRLRAEFIDDPDQQARAITDIEEMNELLDDTLTFARDVSLSGAPKTRSVDVVAEITTLTATRRESGQNIDFGDHLDTPLMAACAPLALRRMLNNLVDNAVRYAGSARLRVWSESGFVMVAVEDSGPGVPDEALSRLTTPFERLETSRARQTGGVGLGLSIVKALAESQGGGMSIQNRAEGGLRATLRLPGDNTG</sequence>
<dbReference type="InterPro" id="IPR003661">
    <property type="entry name" value="HisK_dim/P_dom"/>
</dbReference>
<keyword evidence="7" id="KW-0808">Transferase</keyword>
<feature type="transmembrane region" description="Helical" evidence="15">
    <location>
        <begin position="9"/>
        <end position="34"/>
    </location>
</feature>
<evidence type="ECO:0000259" key="16">
    <source>
        <dbReference type="PROSITE" id="PS50109"/>
    </source>
</evidence>
<dbReference type="Proteomes" id="UP000662572">
    <property type="component" value="Unassembled WGS sequence"/>
</dbReference>
<evidence type="ECO:0000256" key="6">
    <source>
        <dbReference type="ARBA" id="ARBA00022553"/>
    </source>
</evidence>
<dbReference type="SUPFAM" id="SSF158472">
    <property type="entry name" value="HAMP domain-like"/>
    <property type="match status" value="1"/>
</dbReference>
<gene>
    <name evidence="18" type="ORF">GCM10011273_26690</name>
</gene>
<keyword evidence="19" id="KW-1185">Reference proteome</keyword>
<evidence type="ECO:0000256" key="15">
    <source>
        <dbReference type="SAM" id="Phobius"/>
    </source>
</evidence>
<dbReference type="EMBL" id="BMZB01000004">
    <property type="protein sequence ID" value="GGZ38995.1"/>
    <property type="molecule type" value="Genomic_DNA"/>
</dbReference>
<evidence type="ECO:0000256" key="10">
    <source>
        <dbReference type="ARBA" id="ARBA00022777"/>
    </source>
</evidence>
<dbReference type="Pfam" id="PF00672">
    <property type="entry name" value="HAMP"/>
    <property type="match status" value="1"/>
</dbReference>
<comment type="caution">
    <text evidence="18">The sequence shown here is derived from an EMBL/GenBank/DDBJ whole genome shotgun (WGS) entry which is preliminary data.</text>
</comment>
<dbReference type="PANTHER" id="PTHR44936:SF5">
    <property type="entry name" value="SENSOR HISTIDINE KINASE ENVZ"/>
    <property type="match status" value="1"/>
</dbReference>
<reference evidence="18" key="2">
    <citation type="submission" date="2020-09" db="EMBL/GenBank/DDBJ databases">
        <authorList>
            <person name="Sun Q."/>
            <person name="Kim S."/>
        </authorList>
    </citation>
    <scope>NUCLEOTIDE SEQUENCE</scope>
    <source>
        <strain evidence="18">KCTC 32296</strain>
    </source>
</reference>
<dbReference type="Pfam" id="PF02518">
    <property type="entry name" value="HATPase_c"/>
    <property type="match status" value="1"/>
</dbReference>
<dbReference type="InterPro" id="IPR004358">
    <property type="entry name" value="Sig_transdc_His_kin-like_C"/>
</dbReference>
<evidence type="ECO:0000256" key="4">
    <source>
        <dbReference type="ARBA" id="ARBA00022475"/>
    </source>
</evidence>
<dbReference type="CDD" id="cd06225">
    <property type="entry name" value="HAMP"/>
    <property type="match status" value="1"/>
</dbReference>
<dbReference type="SUPFAM" id="SSF47384">
    <property type="entry name" value="Homodimeric domain of signal transducing histidine kinase"/>
    <property type="match status" value="1"/>
</dbReference>
<evidence type="ECO:0000256" key="7">
    <source>
        <dbReference type="ARBA" id="ARBA00022679"/>
    </source>
</evidence>
<dbReference type="InterPro" id="IPR036097">
    <property type="entry name" value="HisK_dim/P_sf"/>
</dbReference>
<dbReference type="GO" id="GO:0005886">
    <property type="term" value="C:plasma membrane"/>
    <property type="evidence" value="ECO:0007669"/>
    <property type="project" value="UniProtKB-SubCell"/>
</dbReference>
<feature type="domain" description="HAMP" evidence="17">
    <location>
        <begin position="190"/>
        <end position="242"/>
    </location>
</feature>
<dbReference type="InterPro" id="IPR050980">
    <property type="entry name" value="2C_sensor_his_kinase"/>
</dbReference>
<dbReference type="SUPFAM" id="SSF55874">
    <property type="entry name" value="ATPase domain of HSP90 chaperone/DNA topoisomerase II/histidine kinase"/>
    <property type="match status" value="1"/>
</dbReference>
<keyword evidence="4" id="KW-1003">Cell membrane</keyword>
<dbReference type="Gene3D" id="1.10.287.130">
    <property type="match status" value="1"/>
</dbReference>
<evidence type="ECO:0000256" key="13">
    <source>
        <dbReference type="ARBA" id="ARBA00023012"/>
    </source>
</evidence>
<proteinExistence type="predicted"/>
<keyword evidence="12 15" id="KW-1133">Transmembrane helix</keyword>
<comment type="subcellular location">
    <subcellularLocation>
        <location evidence="2">Cell inner membrane</location>
        <topology evidence="2">Multi-pass membrane protein</topology>
    </subcellularLocation>
</comment>
<name>A0A918UVQ3_9CAUL</name>
<dbReference type="PROSITE" id="PS50885">
    <property type="entry name" value="HAMP"/>
    <property type="match status" value="1"/>
</dbReference>
<comment type="catalytic activity">
    <reaction evidence="1">
        <text>ATP + protein L-histidine = ADP + protein N-phospho-L-histidine.</text>
        <dbReference type="EC" id="2.7.13.3"/>
    </reaction>
</comment>
<evidence type="ECO:0000256" key="9">
    <source>
        <dbReference type="ARBA" id="ARBA00022741"/>
    </source>
</evidence>
<dbReference type="EC" id="2.7.13.3" evidence="3"/>
<keyword evidence="11" id="KW-0067">ATP-binding</keyword>
<keyword evidence="10" id="KW-0418">Kinase</keyword>
<organism evidence="18 19">
    <name type="scientific">Asticcacaulis endophyticus</name>
    <dbReference type="NCBI Taxonomy" id="1395890"/>
    <lineage>
        <taxon>Bacteria</taxon>
        <taxon>Pseudomonadati</taxon>
        <taxon>Pseudomonadota</taxon>
        <taxon>Alphaproteobacteria</taxon>
        <taxon>Caulobacterales</taxon>
        <taxon>Caulobacteraceae</taxon>
        <taxon>Asticcacaulis</taxon>
    </lineage>
</organism>
<evidence type="ECO:0000256" key="11">
    <source>
        <dbReference type="ARBA" id="ARBA00022840"/>
    </source>
</evidence>
<feature type="transmembrane region" description="Helical" evidence="15">
    <location>
        <begin position="171"/>
        <end position="189"/>
    </location>
</feature>
<protein>
    <recommendedName>
        <fullName evidence="3">histidine kinase</fullName>
        <ecNumber evidence="3">2.7.13.3</ecNumber>
    </recommendedName>
</protein>
<dbReference type="PROSITE" id="PS50109">
    <property type="entry name" value="HIS_KIN"/>
    <property type="match status" value="1"/>
</dbReference>
<evidence type="ECO:0000313" key="18">
    <source>
        <dbReference type="EMBL" id="GGZ38995.1"/>
    </source>
</evidence>
<evidence type="ECO:0000256" key="14">
    <source>
        <dbReference type="ARBA" id="ARBA00023136"/>
    </source>
</evidence>
<dbReference type="RefSeq" id="WP_189487434.1">
    <property type="nucleotide sequence ID" value="NZ_BMZB01000004.1"/>
</dbReference>
<dbReference type="InterPro" id="IPR005467">
    <property type="entry name" value="His_kinase_dom"/>
</dbReference>
<dbReference type="InterPro" id="IPR003660">
    <property type="entry name" value="HAMP_dom"/>
</dbReference>
<dbReference type="AlphaFoldDB" id="A0A918UVQ3"/>
<keyword evidence="9" id="KW-0547">Nucleotide-binding</keyword>
<dbReference type="PANTHER" id="PTHR44936">
    <property type="entry name" value="SENSOR PROTEIN CREC"/>
    <property type="match status" value="1"/>
</dbReference>
<dbReference type="SMART" id="SM00388">
    <property type="entry name" value="HisKA"/>
    <property type="match status" value="1"/>
</dbReference>
<accession>A0A918UVQ3</accession>
<evidence type="ECO:0000256" key="1">
    <source>
        <dbReference type="ARBA" id="ARBA00000085"/>
    </source>
</evidence>
<reference evidence="18" key="1">
    <citation type="journal article" date="2014" name="Int. J. Syst. Evol. Microbiol.">
        <title>Complete genome sequence of Corynebacterium casei LMG S-19264T (=DSM 44701T), isolated from a smear-ripened cheese.</title>
        <authorList>
            <consortium name="US DOE Joint Genome Institute (JGI-PGF)"/>
            <person name="Walter F."/>
            <person name="Albersmeier A."/>
            <person name="Kalinowski J."/>
            <person name="Ruckert C."/>
        </authorList>
    </citation>
    <scope>NUCLEOTIDE SEQUENCE</scope>
    <source>
        <strain evidence="18">KCTC 32296</strain>
    </source>
</reference>